<comment type="caution">
    <text evidence="2">The sequence shown here is derived from an EMBL/GenBank/DDBJ whole genome shotgun (WGS) entry which is preliminary data.</text>
</comment>
<evidence type="ECO:0008006" key="4">
    <source>
        <dbReference type="Google" id="ProtNLM"/>
    </source>
</evidence>
<protein>
    <recommendedName>
        <fullName evidence="4">M50 family peptidase</fullName>
    </recommendedName>
</protein>
<evidence type="ECO:0000313" key="2">
    <source>
        <dbReference type="EMBL" id="GLQ24370.1"/>
    </source>
</evidence>
<dbReference type="PANTHER" id="PTHR33979:SF2">
    <property type="entry name" value="PEPTIDASE M50B-LIKE-DOMAIN-CONTAINING PROTEIN"/>
    <property type="match status" value="1"/>
</dbReference>
<proteinExistence type="predicted"/>
<dbReference type="PANTHER" id="PTHR33979">
    <property type="entry name" value="OS02G0221600 PROTEIN"/>
    <property type="match status" value="1"/>
</dbReference>
<name>A0ABQ5VBF5_9PROT</name>
<keyword evidence="3" id="KW-1185">Reference proteome</keyword>
<accession>A0ABQ5VBF5</accession>
<dbReference type="EMBL" id="BSNK01000002">
    <property type="protein sequence ID" value="GLQ24370.1"/>
    <property type="molecule type" value="Genomic_DNA"/>
</dbReference>
<organism evidence="2 3">
    <name type="scientific">Algimonas ampicilliniresistens</name>
    <dbReference type="NCBI Taxonomy" id="1298735"/>
    <lineage>
        <taxon>Bacteria</taxon>
        <taxon>Pseudomonadati</taxon>
        <taxon>Pseudomonadota</taxon>
        <taxon>Alphaproteobacteria</taxon>
        <taxon>Maricaulales</taxon>
        <taxon>Robiginitomaculaceae</taxon>
        <taxon>Algimonas</taxon>
    </lineage>
</organism>
<reference evidence="2" key="1">
    <citation type="journal article" date="2014" name="Int. J. Syst. Evol. Microbiol.">
        <title>Complete genome of a new Firmicutes species belonging to the dominant human colonic microbiota ('Ruminococcus bicirculans') reveals two chromosomes and a selective capacity to utilize plant glucans.</title>
        <authorList>
            <consortium name="NISC Comparative Sequencing Program"/>
            <person name="Wegmann U."/>
            <person name="Louis P."/>
            <person name="Goesmann A."/>
            <person name="Henrissat B."/>
            <person name="Duncan S.H."/>
            <person name="Flint H.J."/>
        </authorList>
    </citation>
    <scope>NUCLEOTIDE SEQUENCE</scope>
    <source>
        <strain evidence="2">NBRC 108219</strain>
    </source>
</reference>
<dbReference type="Pfam" id="PF13398">
    <property type="entry name" value="Peptidase_M50B"/>
    <property type="match status" value="1"/>
</dbReference>
<feature type="transmembrane region" description="Helical" evidence="1">
    <location>
        <begin position="193"/>
        <end position="213"/>
    </location>
</feature>
<evidence type="ECO:0000256" key="1">
    <source>
        <dbReference type="SAM" id="Phobius"/>
    </source>
</evidence>
<feature type="transmembrane region" description="Helical" evidence="1">
    <location>
        <begin position="145"/>
        <end position="167"/>
    </location>
</feature>
<keyword evidence="1" id="KW-0812">Transmembrane</keyword>
<keyword evidence="1" id="KW-0472">Membrane</keyword>
<evidence type="ECO:0000313" key="3">
    <source>
        <dbReference type="Proteomes" id="UP001161391"/>
    </source>
</evidence>
<reference evidence="2" key="2">
    <citation type="submission" date="2023-01" db="EMBL/GenBank/DDBJ databases">
        <title>Draft genome sequence of Algimonas ampicilliniresistens strain NBRC 108219.</title>
        <authorList>
            <person name="Sun Q."/>
            <person name="Mori K."/>
        </authorList>
    </citation>
    <scope>NUCLEOTIDE SEQUENCE</scope>
    <source>
        <strain evidence="2">NBRC 108219</strain>
    </source>
</reference>
<feature type="transmembrane region" description="Helical" evidence="1">
    <location>
        <begin position="70"/>
        <end position="89"/>
    </location>
</feature>
<dbReference type="InterPro" id="IPR049500">
    <property type="entry name" value="Peptidase_M50B-like"/>
</dbReference>
<feature type="transmembrane region" description="Helical" evidence="1">
    <location>
        <begin position="96"/>
        <end position="115"/>
    </location>
</feature>
<keyword evidence="1" id="KW-1133">Transmembrane helix</keyword>
<sequence>MQFWGLCFIVYMVMQFPLVRLPVLFLSTWAHEFGHGLGAIITGGEFIELTVFPDFSGVALTATSSGFSRAMVVVFGLLGPSLFGVLMIVMTRAFSFYRSAILVLAGLLALSLIWAADGFTMTTLGAGAVIMGLIGWKLPRRALQYIAYIVAIAMCLTALSGFSYFFIGNAEVAGDYYRSDTGILADIWGGPHWLWGGLLTLLSIIILFAGVFLSDRWARGRSTQ</sequence>
<dbReference type="Proteomes" id="UP001161391">
    <property type="component" value="Unassembled WGS sequence"/>
</dbReference>
<feature type="transmembrane region" description="Helical" evidence="1">
    <location>
        <begin position="121"/>
        <end position="138"/>
    </location>
</feature>
<gene>
    <name evidence="2" type="ORF">GCM10007853_22440</name>
</gene>